<protein>
    <submittedName>
        <fullName evidence="3">Ribbon-helix-helix CopG family protein</fullName>
    </submittedName>
</protein>
<feature type="domain" description="Ribbon-helix-helix protein CopG" evidence="2">
    <location>
        <begin position="11"/>
        <end position="49"/>
    </location>
</feature>
<dbReference type="GO" id="GO:0043565">
    <property type="term" value="F:sequence-specific DNA binding"/>
    <property type="evidence" value="ECO:0007669"/>
    <property type="project" value="UniProtKB-ARBA"/>
</dbReference>
<organism evidence="3 4">
    <name type="scientific">Brenneria salicis ATCC 15712 = DSM 30166</name>
    <dbReference type="NCBI Taxonomy" id="714314"/>
    <lineage>
        <taxon>Bacteria</taxon>
        <taxon>Pseudomonadati</taxon>
        <taxon>Pseudomonadota</taxon>
        <taxon>Gammaproteobacteria</taxon>
        <taxon>Enterobacterales</taxon>
        <taxon>Pectobacteriaceae</taxon>
        <taxon>Brenneria</taxon>
    </lineage>
</organism>
<gene>
    <name evidence="3" type="ORF">DES54_11560</name>
</gene>
<dbReference type="Gene3D" id="1.10.1220.10">
    <property type="entry name" value="Met repressor-like"/>
    <property type="match status" value="1"/>
</dbReference>
<dbReference type="CDD" id="cd22235">
    <property type="entry name" value="RHH_CopG_archaea"/>
    <property type="match status" value="1"/>
</dbReference>
<sequence length="72" mass="8164">MSERSKKLGPRVTVSVTPGDYDTLNTLANKDDVSISWVIRRAINEYLRRHHQPSRALGRPAPEKRPAAPERT</sequence>
<evidence type="ECO:0000256" key="1">
    <source>
        <dbReference type="SAM" id="MobiDB-lite"/>
    </source>
</evidence>
<comment type="caution">
    <text evidence="3">The sequence shown here is derived from an EMBL/GenBank/DDBJ whole genome shotgun (WGS) entry which is preliminary data.</text>
</comment>
<dbReference type="AlphaFoldDB" id="A0A366I6H9"/>
<feature type="region of interest" description="Disordered" evidence="1">
    <location>
        <begin position="49"/>
        <end position="72"/>
    </location>
</feature>
<evidence type="ECO:0000313" key="3">
    <source>
        <dbReference type="EMBL" id="RBP62723.1"/>
    </source>
</evidence>
<dbReference type="Pfam" id="PF01402">
    <property type="entry name" value="RHH_1"/>
    <property type="match status" value="1"/>
</dbReference>
<keyword evidence="4" id="KW-1185">Reference proteome</keyword>
<evidence type="ECO:0000259" key="2">
    <source>
        <dbReference type="Pfam" id="PF01402"/>
    </source>
</evidence>
<reference evidence="3 4" key="1">
    <citation type="submission" date="2018-06" db="EMBL/GenBank/DDBJ databases">
        <title>Genomic Encyclopedia of Type Strains, Phase IV (KMG-IV): sequencing the most valuable type-strain genomes for metagenomic binning, comparative biology and taxonomic classification.</title>
        <authorList>
            <person name="Goeker M."/>
        </authorList>
    </citation>
    <scope>NUCLEOTIDE SEQUENCE [LARGE SCALE GENOMIC DNA]</scope>
    <source>
        <strain evidence="3 4">DSM 30166</strain>
    </source>
</reference>
<accession>A0A366I6H9</accession>
<dbReference type="GO" id="GO:0006355">
    <property type="term" value="P:regulation of DNA-templated transcription"/>
    <property type="evidence" value="ECO:0007669"/>
    <property type="project" value="InterPro"/>
</dbReference>
<dbReference type="InterPro" id="IPR002145">
    <property type="entry name" value="CopG"/>
</dbReference>
<dbReference type="EMBL" id="QNRY01000015">
    <property type="protein sequence ID" value="RBP62723.1"/>
    <property type="molecule type" value="Genomic_DNA"/>
</dbReference>
<dbReference type="RefSeq" id="WP_113866508.1">
    <property type="nucleotide sequence ID" value="NZ_AGJP01000001.1"/>
</dbReference>
<dbReference type="OrthoDB" id="7066885at2"/>
<name>A0A366I6H9_9GAMM</name>
<feature type="compositionally biased region" description="Basic and acidic residues" evidence="1">
    <location>
        <begin position="61"/>
        <end position="72"/>
    </location>
</feature>
<evidence type="ECO:0000313" key="4">
    <source>
        <dbReference type="Proteomes" id="UP000253046"/>
    </source>
</evidence>
<proteinExistence type="predicted"/>
<dbReference type="Proteomes" id="UP000253046">
    <property type="component" value="Unassembled WGS sequence"/>
</dbReference>
<dbReference type="InterPro" id="IPR013321">
    <property type="entry name" value="Arc_rbn_hlx_hlx"/>
</dbReference>